<sequence length="145" mass="15403">MCLSNATGRMDGKLSCDIPFPDGAEGVLRDDQSQLLAAPVSSSPPNAHLKVGVRVFELMPLSLLNADILIVVLVARCLLGFVCSSFCFLMLVRGGCLRAGLMKLMMQVLLSVAAMLESGWLHCIVSCSYAADIGMVASCFASVLF</sequence>
<dbReference type="AlphaFoldDB" id="A0AAD3XS20"/>
<gene>
    <name evidence="2" type="ORF">Nepgr_015911</name>
</gene>
<keyword evidence="3" id="KW-1185">Reference proteome</keyword>
<evidence type="ECO:0000256" key="1">
    <source>
        <dbReference type="SAM" id="Phobius"/>
    </source>
</evidence>
<evidence type="ECO:0000313" key="2">
    <source>
        <dbReference type="EMBL" id="GMH14070.1"/>
    </source>
</evidence>
<evidence type="ECO:0000313" key="3">
    <source>
        <dbReference type="Proteomes" id="UP001279734"/>
    </source>
</evidence>
<keyword evidence="1" id="KW-0472">Membrane</keyword>
<accession>A0AAD3XS20</accession>
<reference evidence="2" key="1">
    <citation type="submission" date="2023-05" db="EMBL/GenBank/DDBJ databases">
        <title>Nepenthes gracilis genome sequencing.</title>
        <authorList>
            <person name="Fukushima K."/>
        </authorList>
    </citation>
    <scope>NUCLEOTIDE SEQUENCE</scope>
    <source>
        <strain evidence="2">SING2019-196</strain>
    </source>
</reference>
<name>A0AAD3XS20_NEPGR</name>
<comment type="caution">
    <text evidence="2">The sequence shown here is derived from an EMBL/GenBank/DDBJ whole genome shotgun (WGS) entry which is preliminary data.</text>
</comment>
<feature type="transmembrane region" description="Helical" evidence="1">
    <location>
        <begin position="104"/>
        <end position="121"/>
    </location>
</feature>
<keyword evidence="1" id="KW-1133">Transmembrane helix</keyword>
<dbReference type="EMBL" id="BSYO01000013">
    <property type="protein sequence ID" value="GMH14070.1"/>
    <property type="molecule type" value="Genomic_DNA"/>
</dbReference>
<dbReference type="Proteomes" id="UP001279734">
    <property type="component" value="Unassembled WGS sequence"/>
</dbReference>
<organism evidence="2 3">
    <name type="scientific">Nepenthes gracilis</name>
    <name type="common">Slender pitcher plant</name>
    <dbReference type="NCBI Taxonomy" id="150966"/>
    <lineage>
        <taxon>Eukaryota</taxon>
        <taxon>Viridiplantae</taxon>
        <taxon>Streptophyta</taxon>
        <taxon>Embryophyta</taxon>
        <taxon>Tracheophyta</taxon>
        <taxon>Spermatophyta</taxon>
        <taxon>Magnoliopsida</taxon>
        <taxon>eudicotyledons</taxon>
        <taxon>Gunneridae</taxon>
        <taxon>Pentapetalae</taxon>
        <taxon>Caryophyllales</taxon>
        <taxon>Nepenthaceae</taxon>
        <taxon>Nepenthes</taxon>
    </lineage>
</organism>
<feature type="transmembrane region" description="Helical" evidence="1">
    <location>
        <begin position="68"/>
        <end position="92"/>
    </location>
</feature>
<proteinExistence type="predicted"/>
<protein>
    <submittedName>
        <fullName evidence="2">Uncharacterized protein</fullName>
    </submittedName>
</protein>
<keyword evidence="1" id="KW-0812">Transmembrane</keyword>